<keyword evidence="3" id="KW-1185">Reference proteome</keyword>
<feature type="region of interest" description="Disordered" evidence="1">
    <location>
        <begin position="37"/>
        <end position="63"/>
    </location>
</feature>
<protein>
    <submittedName>
        <fullName evidence="2">Uncharacterized protein</fullName>
    </submittedName>
</protein>
<name>A0A2I0IP51_PUNGR</name>
<dbReference type="Proteomes" id="UP000233551">
    <property type="component" value="Unassembled WGS sequence"/>
</dbReference>
<comment type="caution">
    <text evidence="2">The sequence shown here is derived from an EMBL/GenBank/DDBJ whole genome shotgun (WGS) entry which is preliminary data.</text>
</comment>
<proteinExistence type="predicted"/>
<evidence type="ECO:0000313" key="3">
    <source>
        <dbReference type="Proteomes" id="UP000233551"/>
    </source>
</evidence>
<accession>A0A2I0IP51</accession>
<reference evidence="2 3" key="1">
    <citation type="submission" date="2017-11" db="EMBL/GenBank/DDBJ databases">
        <title>De-novo sequencing of pomegranate (Punica granatum L.) genome.</title>
        <authorList>
            <person name="Akparov Z."/>
            <person name="Amiraslanov A."/>
            <person name="Hajiyeva S."/>
            <person name="Abbasov M."/>
            <person name="Kaur K."/>
            <person name="Hamwieh A."/>
            <person name="Solovyev V."/>
            <person name="Salamov A."/>
            <person name="Braich B."/>
            <person name="Kosarev P."/>
            <person name="Mahmoud A."/>
            <person name="Hajiyev E."/>
            <person name="Babayeva S."/>
            <person name="Izzatullayeva V."/>
            <person name="Mammadov A."/>
            <person name="Mammadov A."/>
            <person name="Sharifova S."/>
            <person name="Ojaghi J."/>
            <person name="Eynullazada K."/>
            <person name="Bayramov B."/>
            <person name="Abdulazimova A."/>
            <person name="Shahmuradov I."/>
        </authorList>
    </citation>
    <scope>NUCLEOTIDE SEQUENCE [LARGE SCALE GENOMIC DNA]</scope>
    <source>
        <strain evidence="3">cv. AG2017</strain>
        <tissue evidence="2">Leaf</tissue>
    </source>
</reference>
<evidence type="ECO:0000256" key="1">
    <source>
        <dbReference type="SAM" id="MobiDB-lite"/>
    </source>
</evidence>
<dbReference type="AlphaFoldDB" id="A0A2I0IP51"/>
<organism evidence="2 3">
    <name type="scientific">Punica granatum</name>
    <name type="common">Pomegranate</name>
    <dbReference type="NCBI Taxonomy" id="22663"/>
    <lineage>
        <taxon>Eukaryota</taxon>
        <taxon>Viridiplantae</taxon>
        <taxon>Streptophyta</taxon>
        <taxon>Embryophyta</taxon>
        <taxon>Tracheophyta</taxon>
        <taxon>Spermatophyta</taxon>
        <taxon>Magnoliopsida</taxon>
        <taxon>eudicotyledons</taxon>
        <taxon>Gunneridae</taxon>
        <taxon>Pentapetalae</taxon>
        <taxon>rosids</taxon>
        <taxon>malvids</taxon>
        <taxon>Myrtales</taxon>
        <taxon>Lythraceae</taxon>
        <taxon>Punica</taxon>
    </lineage>
</organism>
<evidence type="ECO:0000313" key="2">
    <source>
        <dbReference type="EMBL" id="PKI45782.1"/>
    </source>
</evidence>
<sequence length="63" mass="6723">MGEDVDDPNWMVMVGVVTPLDAIGRISNLEKPYTITNLSSLPPPPSLRLCGSVPEPPSRPAPP</sequence>
<feature type="compositionally biased region" description="Pro residues" evidence="1">
    <location>
        <begin position="54"/>
        <end position="63"/>
    </location>
</feature>
<gene>
    <name evidence="2" type="ORF">CRG98_033789</name>
</gene>
<dbReference type="EMBL" id="PGOL01002697">
    <property type="protein sequence ID" value="PKI45782.1"/>
    <property type="molecule type" value="Genomic_DNA"/>
</dbReference>